<proteinExistence type="predicted"/>
<feature type="region of interest" description="Disordered" evidence="1">
    <location>
        <begin position="1"/>
        <end position="42"/>
    </location>
</feature>
<dbReference type="EMBL" id="ABIL02000004">
    <property type="protein sequence ID" value="EDS73471.1"/>
    <property type="molecule type" value="Genomic_DNA"/>
</dbReference>
<protein>
    <submittedName>
        <fullName evidence="2">Uncharacterized protein</fullName>
    </submittedName>
</protein>
<sequence length="42" mass="4886">MWSESISGKLNDGGINKSPRNWDPETGYKKNLPLRRNRKRGK</sequence>
<comment type="caution">
    <text evidence="2">The sequence shown here is derived from an EMBL/GenBank/DDBJ whole genome shotgun (WGS) entry which is preliminary data.</text>
</comment>
<reference evidence="2" key="2">
    <citation type="submission" date="2013-08" db="EMBL/GenBank/DDBJ databases">
        <title>Draft genome sequence of Anaerofustis stercorihominis (DSM 17244).</title>
        <authorList>
            <person name="Sudarsanam P."/>
            <person name="Ley R."/>
            <person name="Guruge J."/>
            <person name="Turnbaugh P.J."/>
            <person name="Mahowald M."/>
            <person name="Liep D."/>
            <person name="Gordon J."/>
        </authorList>
    </citation>
    <scope>NUCLEOTIDE SEQUENCE</scope>
    <source>
        <strain evidence="2">DSM 17244</strain>
    </source>
</reference>
<dbReference type="HOGENOM" id="CLU_3246423_0_0_9"/>
<name>B1C6I6_9FIRM</name>
<evidence type="ECO:0000256" key="1">
    <source>
        <dbReference type="SAM" id="MobiDB-lite"/>
    </source>
</evidence>
<evidence type="ECO:0000313" key="2">
    <source>
        <dbReference type="EMBL" id="EDS73471.1"/>
    </source>
</evidence>
<reference evidence="2" key="1">
    <citation type="submission" date="2008-01" db="EMBL/GenBank/DDBJ databases">
        <authorList>
            <person name="Fulton L."/>
            <person name="Clifton S."/>
            <person name="Fulton B."/>
            <person name="Xu J."/>
            <person name="Minx P."/>
            <person name="Pepin K.H."/>
            <person name="Johnson M."/>
            <person name="Thiruvilangam P."/>
            <person name="Bhonagiri V."/>
            <person name="Nash W.E."/>
            <person name="Mardis E.R."/>
            <person name="Wilson R.K."/>
        </authorList>
    </citation>
    <scope>NUCLEOTIDE SEQUENCE [LARGE SCALE GENOMIC DNA]</scope>
    <source>
        <strain evidence="2">DSM 17244</strain>
    </source>
</reference>
<dbReference type="Proteomes" id="UP000005178">
    <property type="component" value="Unassembled WGS sequence"/>
</dbReference>
<dbReference type="AlphaFoldDB" id="B1C6I6"/>
<feature type="compositionally biased region" description="Basic residues" evidence="1">
    <location>
        <begin position="32"/>
        <end position="42"/>
    </location>
</feature>
<keyword evidence="3" id="KW-1185">Reference proteome</keyword>
<organism evidence="2 3">
    <name type="scientific">Anaerofustis stercorihominis DSM 17244</name>
    <dbReference type="NCBI Taxonomy" id="445971"/>
    <lineage>
        <taxon>Bacteria</taxon>
        <taxon>Bacillati</taxon>
        <taxon>Bacillota</taxon>
        <taxon>Clostridia</taxon>
        <taxon>Eubacteriales</taxon>
        <taxon>Eubacteriaceae</taxon>
        <taxon>Anaerofustis</taxon>
    </lineage>
</organism>
<accession>B1C6I6</accession>
<evidence type="ECO:0000313" key="3">
    <source>
        <dbReference type="Proteomes" id="UP000005178"/>
    </source>
</evidence>
<gene>
    <name evidence="2" type="ORF">ANASTE_00326</name>
</gene>